<protein>
    <recommendedName>
        <fullName evidence="3">Methyltransferase domain-containing protein</fullName>
    </recommendedName>
</protein>
<dbReference type="PANTHER" id="PTHR44942">
    <property type="entry name" value="METHYLTRANSF_11 DOMAIN-CONTAINING PROTEIN"/>
    <property type="match status" value="1"/>
</dbReference>
<dbReference type="EMBL" id="MFDU01000050">
    <property type="protein sequence ID" value="OGE64065.1"/>
    <property type="molecule type" value="Genomic_DNA"/>
</dbReference>
<dbReference type="Proteomes" id="UP000183317">
    <property type="component" value="Unassembled WGS sequence"/>
</dbReference>
<proteinExistence type="predicted"/>
<evidence type="ECO:0000256" key="2">
    <source>
        <dbReference type="ARBA" id="ARBA00022679"/>
    </source>
</evidence>
<dbReference type="Pfam" id="PF13649">
    <property type="entry name" value="Methyltransf_25"/>
    <property type="match status" value="1"/>
</dbReference>
<dbReference type="InterPro" id="IPR041698">
    <property type="entry name" value="Methyltransf_25"/>
</dbReference>
<dbReference type="InterPro" id="IPR029063">
    <property type="entry name" value="SAM-dependent_MTases_sf"/>
</dbReference>
<organism evidence="4 5">
    <name type="scientific">Candidatus Daviesbacteria bacterium RIFCSPLOWO2_02_FULL_36_8</name>
    <dbReference type="NCBI Taxonomy" id="1797793"/>
    <lineage>
        <taxon>Bacteria</taxon>
        <taxon>Candidatus Daviesiibacteriota</taxon>
    </lineage>
</organism>
<keyword evidence="2" id="KW-0808">Transferase</keyword>
<evidence type="ECO:0000259" key="3">
    <source>
        <dbReference type="Pfam" id="PF13649"/>
    </source>
</evidence>
<feature type="domain" description="Methyltransferase" evidence="3">
    <location>
        <begin position="43"/>
        <end position="137"/>
    </location>
</feature>
<reference evidence="4 5" key="1">
    <citation type="journal article" date="2016" name="Nat. Commun.">
        <title>Thousands of microbial genomes shed light on interconnected biogeochemical processes in an aquifer system.</title>
        <authorList>
            <person name="Anantharaman K."/>
            <person name="Brown C.T."/>
            <person name="Hug L.A."/>
            <person name="Sharon I."/>
            <person name="Castelle C.J."/>
            <person name="Probst A.J."/>
            <person name="Thomas B.C."/>
            <person name="Singh A."/>
            <person name="Wilkins M.J."/>
            <person name="Karaoz U."/>
            <person name="Brodie E.L."/>
            <person name="Williams K.H."/>
            <person name="Hubbard S.S."/>
            <person name="Banfield J.F."/>
        </authorList>
    </citation>
    <scope>NUCLEOTIDE SEQUENCE [LARGE SCALE GENOMIC DNA]</scope>
</reference>
<evidence type="ECO:0000313" key="5">
    <source>
        <dbReference type="Proteomes" id="UP000183317"/>
    </source>
</evidence>
<keyword evidence="1" id="KW-0489">Methyltransferase</keyword>
<dbReference type="AlphaFoldDB" id="A0A1F5MFD9"/>
<dbReference type="PANTHER" id="PTHR44942:SF4">
    <property type="entry name" value="METHYLTRANSFERASE TYPE 11 DOMAIN-CONTAINING PROTEIN"/>
    <property type="match status" value="1"/>
</dbReference>
<dbReference type="GO" id="GO:0032259">
    <property type="term" value="P:methylation"/>
    <property type="evidence" value="ECO:0007669"/>
    <property type="project" value="UniProtKB-KW"/>
</dbReference>
<name>A0A1F5MFD9_9BACT</name>
<evidence type="ECO:0000256" key="1">
    <source>
        <dbReference type="ARBA" id="ARBA00022603"/>
    </source>
</evidence>
<dbReference type="InterPro" id="IPR051052">
    <property type="entry name" value="Diverse_substrate_MTase"/>
</dbReference>
<dbReference type="GO" id="GO:0008168">
    <property type="term" value="F:methyltransferase activity"/>
    <property type="evidence" value="ECO:0007669"/>
    <property type="project" value="UniProtKB-KW"/>
</dbReference>
<dbReference type="CDD" id="cd02440">
    <property type="entry name" value="AdoMet_MTases"/>
    <property type="match status" value="1"/>
</dbReference>
<comment type="caution">
    <text evidence="4">The sequence shown here is derived from an EMBL/GenBank/DDBJ whole genome shotgun (WGS) entry which is preliminary data.</text>
</comment>
<dbReference type="Gene3D" id="3.40.50.150">
    <property type="entry name" value="Vaccinia Virus protein VP39"/>
    <property type="match status" value="1"/>
</dbReference>
<accession>A0A1F5MFD9</accession>
<sequence length="214" mass="24256">MADNESKKFWDDKHLEGDELSKMSQHSVFAEQSLTYFPYRAKVIDLGCGTGADSLFFLHHGCEVLATDYSQPALKELEARAKGNLNLAVKQLDLSETFPFADQAADVIYSHLSLHYFDGATTQQIFDEIHRVLKPNGVVAVLLNSFTDEEYGHGEQIEDGYFNIPDKGPKRYFSTATLKPFIKRFETIVLDYKGSDPRRNHKEDLVRFIGKKAA</sequence>
<dbReference type="SUPFAM" id="SSF53335">
    <property type="entry name" value="S-adenosyl-L-methionine-dependent methyltransferases"/>
    <property type="match status" value="1"/>
</dbReference>
<evidence type="ECO:0000313" key="4">
    <source>
        <dbReference type="EMBL" id="OGE64065.1"/>
    </source>
</evidence>
<gene>
    <name evidence="4" type="ORF">A3J13_02110</name>
</gene>